<protein>
    <submittedName>
        <fullName evidence="1">Uncharacterized protein</fullName>
    </submittedName>
</protein>
<name>A0A0F9XJS5_9ZZZZ</name>
<evidence type="ECO:0000313" key="1">
    <source>
        <dbReference type="EMBL" id="KKN92318.1"/>
    </source>
</evidence>
<accession>A0A0F9XJS5</accession>
<gene>
    <name evidence="1" type="ORF">LCGC14_0208090</name>
</gene>
<proteinExistence type="predicted"/>
<organism evidence="1">
    <name type="scientific">marine sediment metagenome</name>
    <dbReference type="NCBI Taxonomy" id="412755"/>
    <lineage>
        <taxon>unclassified sequences</taxon>
        <taxon>metagenomes</taxon>
        <taxon>ecological metagenomes</taxon>
    </lineage>
</organism>
<dbReference type="InterPro" id="IPR054194">
    <property type="entry name" value="DUF6899"/>
</dbReference>
<sequence>MPYITQDYRQEYDERLDDLCLVLDEHGYSAGHVTYVIYMIVARWFKSVPCYDTIASIRGVLLGTIAEFDRQKAAPYEDEKIEENGDVDLKYRTMEFDKGSIVEDCHCPIEIEPEEGDSDFDQCDCNKPAGIHSTSLHKPFKRGA</sequence>
<dbReference type="EMBL" id="LAZR01000095">
    <property type="protein sequence ID" value="KKN92318.1"/>
    <property type="molecule type" value="Genomic_DNA"/>
</dbReference>
<dbReference type="Pfam" id="PF21840">
    <property type="entry name" value="DUF6899"/>
    <property type="match status" value="1"/>
</dbReference>
<reference evidence="1" key="1">
    <citation type="journal article" date="2015" name="Nature">
        <title>Complex archaea that bridge the gap between prokaryotes and eukaryotes.</title>
        <authorList>
            <person name="Spang A."/>
            <person name="Saw J.H."/>
            <person name="Jorgensen S.L."/>
            <person name="Zaremba-Niedzwiedzka K."/>
            <person name="Martijn J."/>
            <person name="Lind A.E."/>
            <person name="van Eijk R."/>
            <person name="Schleper C."/>
            <person name="Guy L."/>
            <person name="Ettema T.J."/>
        </authorList>
    </citation>
    <scope>NUCLEOTIDE SEQUENCE</scope>
</reference>
<dbReference type="AlphaFoldDB" id="A0A0F9XJS5"/>
<comment type="caution">
    <text evidence="1">The sequence shown here is derived from an EMBL/GenBank/DDBJ whole genome shotgun (WGS) entry which is preliminary data.</text>
</comment>